<protein>
    <submittedName>
        <fullName evidence="2">Peroxiredoxin, Ohr subfamily</fullName>
    </submittedName>
</protein>
<dbReference type="InterPro" id="IPR019953">
    <property type="entry name" value="OHR"/>
</dbReference>
<organism evidence="2 3">
    <name type="scientific">Prauserella marina</name>
    <dbReference type="NCBI Taxonomy" id="530584"/>
    <lineage>
        <taxon>Bacteria</taxon>
        <taxon>Bacillati</taxon>
        <taxon>Actinomycetota</taxon>
        <taxon>Actinomycetes</taxon>
        <taxon>Pseudonocardiales</taxon>
        <taxon>Pseudonocardiaceae</taxon>
        <taxon>Prauserella</taxon>
    </lineage>
</organism>
<dbReference type="PANTHER" id="PTHR33797">
    <property type="entry name" value="ORGANIC HYDROPEROXIDE RESISTANCE PROTEIN-LIKE"/>
    <property type="match status" value="1"/>
</dbReference>
<dbReference type="AlphaFoldDB" id="A0A222VQY1"/>
<dbReference type="InterPro" id="IPR015946">
    <property type="entry name" value="KH_dom-like_a/b"/>
</dbReference>
<sequence>MGTAEQAPTKILYTAVATADGGRDGHVRTDDGALDVDVRVPEAMGGQGGGTNPEQLFASGYAACFQSALFVVARRARADVTGSTVTAAVGIGPNGGGGYGLTVELTISLPSVDSATARELAEAAHQVCPYSNATRGNIEVRLTTA</sequence>
<dbReference type="InterPro" id="IPR036102">
    <property type="entry name" value="OsmC/Ohrsf"/>
</dbReference>
<dbReference type="PANTHER" id="PTHR33797:SF2">
    <property type="entry name" value="ORGANIC HYDROPEROXIDE RESISTANCE PROTEIN-LIKE"/>
    <property type="match status" value="1"/>
</dbReference>
<dbReference type="OrthoDB" id="9797508at2"/>
<evidence type="ECO:0000313" key="2">
    <source>
        <dbReference type="EMBL" id="SDD05246.1"/>
    </source>
</evidence>
<dbReference type="Gene3D" id="3.30.300.20">
    <property type="match status" value="1"/>
</dbReference>
<dbReference type="NCBIfam" id="TIGR03561">
    <property type="entry name" value="organ_hyd_perox"/>
    <property type="match status" value="1"/>
</dbReference>
<dbReference type="InterPro" id="IPR003718">
    <property type="entry name" value="OsmC/Ohr_fam"/>
</dbReference>
<keyword evidence="3" id="KW-1185">Reference proteome</keyword>
<reference evidence="2 3" key="1">
    <citation type="submission" date="2016-10" db="EMBL/GenBank/DDBJ databases">
        <authorList>
            <person name="de Groot N.N."/>
        </authorList>
    </citation>
    <scope>NUCLEOTIDE SEQUENCE [LARGE SCALE GENOMIC DNA]</scope>
    <source>
        <strain evidence="2 3">CGMCC 4.5506</strain>
    </source>
</reference>
<evidence type="ECO:0000256" key="1">
    <source>
        <dbReference type="ARBA" id="ARBA00007378"/>
    </source>
</evidence>
<dbReference type="Proteomes" id="UP000199494">
    <property type="component" value="Unassembled WGS sequence"/>
</dbReference>
<dbReference type="STRING" id="530584.SAMN05421630_105353"/>
<dbReference type="KEGG" id="pmad:BAY61_16525"/>
<gene>
    <name evidence="2" type="ORF">SAMN05421630_105353</name>
</gene>
<evidence type="ECO:0000313" key="3">
    <source>
        <dbReference type="Proteomes" id="UP000199494"/>
    </source>
</evidence>
<dbReference type="RefSeq" id="WP_091804893.1">
    <property type="nucleotide sequence ID" value="NZ_CP016353.1"/>
</dbReference>
<name>A0A222VQY1_9PSEU</name>
<dbReference type="SUPFAM" id="SSF82784">
    <property type="entry name" value="OsmC-like"/>
    <property type="match status" value="1"/>
</dbReference>
<accession>A0A222VQY1</accession>
<dbReference type="Gene3D" id="2.20.25.10">
    <property type="match status" value="1"/>
</dbReference>
<comment type="similarity">
    <text evidence="1">Belongs to the OsmC/Ohr family.</text>
</comment>
<dbReference type="GO" id="GO:0006979">
    <property type="term" value="P:response to oxidative stress"/>
    <property type="evidence" value="ECO:0007669"/>
    <property type="project" value="InterPro"/>
</dbReference>
<dbReference type="EMBL" id="FMZE01000005">
    <property type="protein sequence ID" value="SDD05246.1"/>
    <property type="molecule type" value="Genomic_DNA"/>
</dbReference>
<dbReference type="Pfam" id="PF02566">
    <property type="entry name" value="OsmC"/>
    <property type="match status" value="1"/>
</dbReference>
<proteinExistence type="inferred from homology"/>